<evidence type="ECO:0000313" key="2">
    <source>
        <dbReference type="Proteomes" id="UP000242188"/>
    </source>
</evidence>
<protein>
    <submittedName>
        <fullName evidence="1">Uncharacterized protein</fullName>
    </submittedName>
</protein>
<dbReference type="EMBL" id="NEDP02082547">
    <property type="protein sequence ID" value="OWF34513.1"/>
    <property type="molecule type" value="Genomic_DNA"/>
</dbReference>
<name>A0A210PDG2_MIZYE</name>
<dbReference type="AlphaFoldDB" id="A0A210PDG2"/>
<gene>
    <name evidence="1" type="ORF">KP79_PYT03402</name>
</gene>
<organism evidence="1 2">
    <name type="scientific">Mizuhopecten yessoensis</name>
    <name type="common">Japanese scallop</name>
    <name type="synonym">Patinopecten yessoensis</name>
    <dbReference type="NCBI Taxonomy" id="6573"/>
    <lineage>
        <taxon>Eukaryota</taxon>
        <taxon>Metazoa</taxon>
        <taxon>Spiralia</taxon>
        <taxon>Lophotrochozoa</taxon>
        <taxon>Mollusca</taxon>
        <taxon>Bivalvia</taxon>
        <taxon>Autobranchia</taxon>
        <taxon>Pteriomorphia</taxon>
        <taxon>Pectinida</taxon>
        <taxon>Pectinoidea</taxon>
        <taxon>Pectinidae</taxon>
        <taxon>Mizuhopecten</taxon>
    </lineage>
</organism>
<evidence type="ECO:0000313" key="1">
    <source>
        <dbReference type="EMBL" id="OWF34513.1"/>
    </source>
</evidence>
<accession>A0A210PDG2</accession>
<dbReference type="Proteomes" id="UP000242188">
    <property type="component" value="Unassembled WGS sequence"/>
</dbReference>
<proteinExistence type="predicted"/>
<sequence length="152" mass="17338">MERDDLIKGFEAMTGDTAVDILDMARKTDDMESLQLLVHYTIIHCNEFGQPTEQDLVETIEEPGVSEMKKQRVDQSLETRLKELEKNVRRDSEQTVTQLKEKVCSLASQATQSGPLLLLFLKELATTARRLKHEDYEIRGNGATGEHEFVKD</sequence>
<reference evidence="1 2" key="1">
    <citation type="journal article" date="2017" name="Nat. Ecol. Evol.">
        <title>Scallop genome provides insights into evolution of bilaterian karyotype and development.</title>
        <authorList>
            <person name="Wang S."/>
            <person name="Zhang J."/>
            <person name="Jiao W."/>
            <person name="Li J."/>
            <person name="Xun X."/>
            <person name="Sun Y."/>
            <person name="Guo X."/>
            <person name="Huan P."/>
            <person name="Dong B."/>
            <person name="Zhang L."/>
            <person name="Hu X."/>
            <person name="Sun X."/>
            <person name="Wang J."/>
            <person name="Zhao C."/>
            <person name="Wang Y."/>
            <person name="Wang D."/>
            <person name="Huang X."/>
            <person name="Wang R."/>
            <person name="Lv J."/>
            <person name="Li Y."/>
            <person name="Zhang Z."/>
            <person name="Liu B."/>
            <person name="Lu W."/>
            <person name="Hui Y."/>
            <person name="Liang J."/>
            <person name="Zhou Z."/>
            <person name="Hou R."/>
            <person name="Li X."/>
            <person name="Liu Y."/>
            <person name="Li H."/>
            <person name="Ning X."/>
            <person name="Lin Y."/>
            <person name="Zhao L."/>
            <person name="Xing Q."/>
            <person name="Dou J."/>
            <person name="Li Y."/>
            <person name="Mao J."/>
            <person name="Guo H."/>
            <person name="Dou H."/>
            <person name="Li T."/>
            <person name="Mu C."/>
            <person name="Jiang W."/>
            <person name="Fu Q."/>
            <person name="Fu X."/>
            <person name="Miao Y."/>
            <person name="Liu J."/>
            <person name="Yu Q."/>
            <person name="Li R."/>
            <person name="Liao H."/>
            <person name="Li X."/>
            <person name="Kong Y."/>
            <person name="Jiang Z."/>
            <person name="Chourrout D."/>
            <person name="Li R."/>
            <person name="Bao Z."/>
        </authorList>
    </citation>
    <scope>NUCLEOTIDE SEQUENCE [LARGE SCALE GENOMIC DNA]</scope>
    <source>
        <strain evidence="1 2">PY_sf001</strain>
    </source>
</reference>
<comment type="caution">
    <text evidence="1">The sequence shown here is derived from an EMBL/GenBank/DDBJ whole genome shotgun (WGS) entry which is preliminary data.</text>
</comment>
<keyword evidence="2" id="KW-1185">Reference proteome</keyword>